<feature type="signal peptide" evidence="1">
    <location>
        <begin position="1"/>
        <end position="32"/>
    </location>
</feature>
<protein>
    <submittedName>
        <fullName evidence="2">Type IX secretion system PorP/SprF family membrane protein</fullName>
    </submittedName>
</protein>
<keyword evidence="1" id="KW-0732">Signal</keyword>
<comment type="caution">
    <text evidence="2">The sequence shown here is derived from an EMBL/GenBank/DDBJ whole genome shotgun (WGS) entry which is preliminary data.</text>
</comment>
<evidence type="ECO:0000256" key="1">
    <source>
        <dbReference type="SAM" id="SignalP"/>
    </source>
</evidence>
<evidence type="ECO:0000313" key="3">
    <source>
        <dbReference type="Proteomes" id="UP000245535"/>
    </source>
</evidence>
<dbReference type="NCBIfam" id="TIGR03519">
    <property type="entry name" value="T9SS_PorP_fam"/>
    <property type="match status" value="1"/>
</dbReference>
<dbReference type="Proteomes" id="UP000245535">
    <property type="component" value="Unassembled WGS sequence"/>
</dbReference>
<dbReference type="EMBL" id="QGDO01000001">
    <property type="protein sequence ID" value="PWJ44386.1"/>
    <property type="molecule type" value="Genomic_DNA"/>
</dbReference>
<proteinExistence type="predicted"/>
<name>A0A315ZFM0_SEDFL</name>
<evidence type="ECO:0000313" key="2">
    <source>
        <dbReference type="EMBL" id="PWJ44386.1"/>
    </source>
</evidence>
<sequence>MLLQLKNMKLTYASSLLLTLFIVCLARSNCEAQDPQYTQFYAAPLYLNPAMTGSSLDARMNFNYRNQWTRLPSNYESYLFGFDHHFIGSGLSLGLMLKHDNLGQDAPLSNTQLSISTAYLLRISKSWSLNLGIQGGIVQSDLDFNNFLFGDQLDNFGPTGQPTQEPNLDERKFYPDISLGGLLLHEKMWFGFSAHHVNSPETSFTGGSQTLPIKYSVMAGYVIPFSHKTKYGGENLDNKILTPVILYQSQGKSDQLSLGIYGLYSPVMLGVWYRGLPVLKENGEGLNQDALAFLVGFKLKSVKVGYSYDVNLSDLPQQLAQTHEVSLSFDFNFNKDYPKKRRKRKGKVICPTPIPWL</sequence>
<dbReference type="Pfam" id="PF11751">
    <property type="entry name" value="PorP_SprF"/>
    <property type="match status" value="1"/>
</dbReference>
<reference evidence="2 3" key="1">
    <citation type="submission" date="2018-03" db="EMBL/GenBank/DDBJ databases">
        <title>Genomic Encyclopedia of Archaeal and Bacterial Type Strains, Phase II (KMG-II): from individual species to whole genera.</title>
        <authorList>
            <person name="Goeker M."/>
        </authorList>
    </citation>
    <scope>NUCLEOTIDE SEQUENCE [LARGE SCALE GENOMIC DNA]</scope>
    <source>
        <strain evidence="2 3">DSM 28229</strain>
    </source>
</reference>
<keyword evidence="3" id="KW-1185">Reference proteome</keyword>
<accession>A0A315ZFM0</accession>
<dbReference type="InterPro" id="IPR019861">
    <property type="entry name" value="PorP/SprF_Bacteroidetes"/>
</dbReference>
<feature type="chain" id="PRO_5016314860" evidence="1">
    <location>
        <begin position="33"/>
        <end position="357"/>
    </location>
</feature>
<gene>
    <name evidence="2" type="ORF">BC781_101745</name>
</gene>
<dbReference type="AlphaFoldDB" id="A0A315ZFM0"/>
<organism evidence="2 3">
    <name type="scientific">Sediminitomix flava</name>
    <dbReference type="NCBI Taxonomy" id="379075"/>
    <lineage>
        <taxon>Bacteria</taxon>
        <taxon>Pseudomonadati</taxon>
        <taxon>Bacteroidota</taxon>
        <taxon>Cytophagia</taxon>
        <taxon>Cytophagales</taxon>
        <taxon>Flammeovirgaceae</taxon>
        <taxon>Sediminitomix</taxon>
    </lineage>
</organism>